<evidence type="ECO:0000313" key="2">
    <source>
        <dbReference type="Proteomes" id="UP001234989"/>
    </source>
</evidence>
<dbReference type="Proteomes" id="UP001234989">
    <property type="component" value="Chromosome 4"/>
</dbReference>
<proteinExistence type="predicted"/>
<accession>A0AAF0QPC2</accession>
<keyword evidence="2" id="KW-1185">Reference proteome</keyword>
<sequence length="98" mass="10996">MAPSSGTRNRGIKYMEEDDQDKGGGALYYVERDNLEEEIEVNFFVTNGGWDKGKLEQYVSQEMVDHICDNITPPVPKGASDTSWWMGNTSGRFLVQSA</sequence>
<name>A0AAF0QPC2_SOLVR</name>
<gene>
    <name evidence="1" type="ORF">MTR67_018210</name>
</gene>
<organism evidence="1 2">
    <name type="scientific">Solanum verrucosum</name>
    <dbReference type="NCBI Taxonomy" id="315347"/>
    <lineage>
        <taxon>Eukaryota</taxon>
        <taxon>Viridiplantae</taxon>
        <taxon>Streptophyta</taxon>
        <taxon>Embryophyta</taxon>
        <taxon>Tracheophyta</taxon>
        <taxon>Spermatophyta</taxon>
        <taxon>Magnoliopsida</taxon>
        <taxon>eudicotyledons</taxon>
        <taxon>Gunneridae</taxon>
        <taxon>Pentapetalae</taxon>
        <taxon>asterids</taxon>
        <taxon>lamiids</taxon>
        <taxon>Solanales</taxon>
        <taxon>Solanaceae</taxon>
        <taxon>Solanoideae</taxon>
        <taxon>Solaneae</taxon>
        <taxon>Solanum</taxon>
    </lineage>
</organism>
<evidence type="ECO:0000313" key="1">
    <source>
        <dbReference type="EMBL" id="WMV24825.1"/>
    </source>
</evidence>
<protein>
    <submittedName>
        <fullName evidence="1">Uncharacterized protein</fullName>
    </submittedName>
</protein>
<reference evidence="1" key="1">
    <citation type="submission" date="2023-08" db="EMBL/GenBank/DDBJ databases">
        <title>A de novo genome assembly of Solanum verrucosum Schlechtendal, a Mexican diploid species geographically isolated from the other diploid A-genome species in potato relatives.</title>
        <authorList>
            <person name="Hosaka K."/>
        </authorList>
    </citation>
    <scope>NUCLEOTIDE SEQUENCE</scope>
    <source>
        <tissue evidence="1">Young leaves</tissue>
    </source>
</reference>
<dbReference type="EMBL" id="CP133615">
    <property type="protein sequence ID" value="WMV24825.1"/>
    <property type="molecule type" value="Genomic_DNA"/>
</dbReference>
<dbReference type="AlphaFoldDB" id="A0AAF0QPC2"/>